<evidence type="ECO:0000313" key="10">
    <source>
        <dbReference type="Proteomes" id="UP000245202"/>
    </source>
</evidence>
<sequence>MRMISITSVVKRMKKNSPLMTMALPGVLFLLAFSYGPMFGILIAFKNYNYEQGIIGSEWAGLKNFEFLFSSGAAWSITRNTLFYNSLFIISGTIMAIALALLLNEISNKLFRGVLQSSYIIPYFISWVVVSSFTYALFNAQNGLLNPILESMNMKPVDWYTDGTYWPFILVIISAWKGVGFSSIIYLASILGINREYYEAADIDGANKWRQVFYITLPHIKPVVIILTILAIGKIFYADFGLFYFLTNQSGLLLPVTDVIDTYVFRTLQVTGDVGMASAAGFYQSVVGFTLVLLANYAVRKLDNENALF</sequence>
<keyword evidence="5 7" id="KW-1133">Transmembrane helix</keyword>
<evidence type="ECO:0000256" key="1">
    <source>
        <dbReference type="ARBA" id="ARBA00004651"/>
    </source>
</evidence>
<dbReference type="EMBL" id="BDQX01000192">
    <property type="protein sequence ID" value="GBG09053.1"/>
    <property type="molecule type" value="Genomic_DNA"/>
</dbReference>
<feature type="transmembrane region" description="Helical" evidence="7">
    <location>
        <begin position="21"/>
        <end position="45"/>
    </location>
</feature>
<evidence type="ECO:0000259" key="8">
    <source>
        <dbReference type="PROSITE" id="PS50928"/>
    </source>
</evidence>
<keyword evidence="3" id="KW-1003">Cell membrane</keyword>
<name>A0A2R5EZ14_9BACL</name>
<dbReference type="PANTHER" id="PTHR30193:SF44">
    <property type="entry name" value="LACTOSE TRANSPORT SYSTEM PERMEASE PROTEIN LACF"/>
    <property type="match status" value="1"/>
</dbReference>
<reference evidence="9 10" key="1">
    <citation type="submission" date="2017-08" db="EMBL/GenBank/DDBJ databases">
        <title>Substantial Increase in Enzyme Production by Combined Drug-Resistance Mutations in Paenibacillus agaridevorans.</title>
        <authorList>
            <person name="Tanaka Y."/>
            <person name="Funane K."/>
            <person name="Hosaka T."/>
            <person name="Shiwa Y."/>
            <person name="Fujita N."/>
            <person name="Miyazaki T."/>
            <person name="Yoshikawa H."/>
            <person name="Murakami K."/>
            <person name="Kasahara K."/>
            <person name="Inaoka T."/>
            <person name="Hiraga Y."/>
            <person name="Ochi K."/>
        </authorList>
    </citation>
    <scope>NUCLEOTIDE SEQUENCE [LARGE SCALE GENOMIC DNA]</scope>
    <source>
        <strain evidence="9 10">T-3040</strain>
    </source>
</reference>
<feature type="transmembrane region" description="Helical" evidence="7">
    <location>
        <begin position="124"/>
        <end position="145"/>
    </location>
</feature>
<gene>
    <name evidence="9" type="ORF">PAT3040_03677</name>
</gene>
<feature type="domain" description="ABC transmembrane type-1" evidence="8">
    <location>
        <begin position="78"/>
        <end position="295"/>
    </location>
</feature>
<feature type="transmembrane region" description="Helical" evidence="7">
    <location>
        <begin position="165"/>
        <end position="188"/>
    </location>
</feature>
<dbReference type="SUPFAM" id="SSF161098">
    <property type="entry name" value="MetI-like"/>
    <property type="match status" value="1"/>
</dbReference>
<evidence type="ECO:0000313" key="9">
    <source>
        <dbReference type="EMBL" id="GBG09053.1"/>
    </source>
</evidence>
<keyword evidence="4 7" id="KW-0812">Transmembrane</keyword>
<comment type="caution">
    <text evidence="9">The sequence shown here is derived from an EMBL/GenBank/DDBJ whole genome shotgun (WGS) entry which is preliminary data.</text>
</comment>
<evidence type="ECO:0000256" key="2">
    <source>
        <dbReference type="ARBA" id="ARBA00022448"/>
    </source>
</evidence>
<comment type="subcellular location">
    <subcellularLocation>
        <location evidence="1 7">Cell membrane</location>
        <topology evidence="1 7">Multi-pass membrane protein</topology>
    </subcellularLocation>
</comment>
<dbReference type="InterPro" id="IPR051393">
    <property type="entry name" value="ABC_transporter_permease"/>
</dbReference>
<dbReference type="PROSITE" id="PS50928">
    <property type="entry name" value="ABC_TM1"/>
    <property type="match status" value="1"/>
</dbReference>
<comment type="similarity">
    <text evidence="7">Belongs to the binding-protein-dependent transport system permease family.</text>
</comment>
<feature type="transmembrane region" description="Helical" evidence="7">
    <location>
        <begin position="223"/>
        <end position="246"/>
    </location>
</feature>
<dbReference type="RefSeq" id="WP_307719170.1">
    <property type="nucleotide sequence ID" value="NZ_BDQX01000192.1"/>
</dbReference>
<accession>A0A2R5EZ14</accession>
<dbReference type="Proteomes" id="UP000245202">
    <property type="component" value="Unassembled WGS sequence"/>
</dbReference>
<dbReference type="Pfam" id="PF00528">
    <property type="entry name" value="BPD_transp_1"/>
    <property type="match status" value="1"/>
</dbReference>
<keyword evidence="2 7" id="KW-0813">Transport</keyword>
<dbReference type="PANTHER" id="PTHR30193">
    <property type="entry name" value="ABC TRANSPORTER PERMEASE PROTEIN"/>
    <property type="match status" value="1"/>
</dbReference>
<feature type="transmembrane region" description="Helical" evidence="7">
    <location>
        <begin position="82"/>
        <end position="103"/>
    </location>
</feature>
<proteinExistence type="inferred from homology"/>
<evidence type="ECO:0000256" key="6">
    <source>
        <dbReference type="ARBA" id="ARBA00023136"/>
    </source>
</evidence>
<dbReference type="GO" id="GO:0055085">
    <property type="term" value="P:transmembrane transport"/>
    <property type="evidence" value="ECO:0007669"/>
    <property type="project" value="InterPro"/>
</dbReference>
<dbReference type="GO" id="GO:0005886">
    <property type="term" value="C:plasma membrane"/>
    <property type="evidence" value="ECO:0007669"/>
    <property type="project" value="UniProtKB-SubCell"/>
</dbReference>
<evidence type="ECO:0000256" key="7">
    <source>
        <dbReference type="RuleBase" id="RU363032"/>
    </source>
</evidence>
<dbReference type="CDD" id="cd06261">
    <property type="entry name" value="TM_PBP2"/>
    <property type="match status" value="1"/>
</dbReference>
<dbReference type="InterPro" id="IPR000515">
    <property type="entry name" value="MetI-like"/>
</dbReference>
<protein>
    <submittedName>
        <fullName evidence="9">Sugar ABC transporter permease</fullName>
    </submittedName>
</protein>
<evidence type="ECO:0000256" key="3">
    <source>
        <dbReference type="ARBA" id="ARBA00022475"/>
    </source>
</evidence>
<dbReference type="InterPro" id="IPR035906">
    <property type="entry name" value="MetI-like_sf"/>
</dbReference>
<dbReference type="Gene3D" id="1.10.3720.10">
    <property type="entry name" value="MetI-like"/>
    <property type="match status" value="1"/>
</dbReference>
<keyword evidence="6 7" id="KW-0472">Membrane</keyword>
<dbReference type="AlphaFoldDB" id="A0A2R5EZ14"/>
<evidence type="ECO:0000256" key="4">
    <source>
        <dbReference type="ARBA" id="ARBA00022692"/>
    </source>
</evidence>
<feature type="transmembrane region" description="Helical" evidence="7">
    <location>
        <begin position="281"/>
        <end position="299"/>
    </location>
</feature>
<keyword evidence="10" id="KW-1185">Reference proteome</keyword>
<evidence type="ECO:0000256" key="5">
    <source>
        <dbReference type="ARBA" id="ARBA00022989"/>
    </source>
</evidence>
<organism evidence="9 10">
    <name type="scientific">Paenibacillus agaridevorans</name>
    <dbReference type="NCBI Taxonomy" id="171404"/>
    <lineage>
        <taxon>Bacteria</taxon>
        <taxon>Bacillati</taxon>
        <taxon>Bacillota</taxon>
        <taxon>Bacilli</taxon>
        <taxon>Bacillales</taxon>
        <taxon>Paenibacillaceae</taxon>
        <taxon>Paenibacillus</taxon>
    </lineage>
</organism>